<reference evidence="2 3" key="1">
    <citation type="submission" date="2022-01" db="EMBL/GenBank/DDBJ databases">
        <title>Novel bile acid biosynthetic pathways are enriched in the microbiome of centenarians.</title>
        <authorList>
            <person name="Sato Y."/>
            <person name="Atarashi K."/>
            <person name="Plichta R.D."/>
            <person name="Arai Y."/>
            <person name="Sasajima S."/>
            <person name="Kearney M.S."/>
            <person name="Suda W."/>
            <person name="Takeshita K."/>
            <person name="Sasaki T."/>
            <person name="Okamoto S."/>
            <person name="Skelly N.A."/>
            <person name="Okamura Y."/>
            <person name="Vlamakis H."/>
            <person name="Li Y."/>
            <person name="Tanoue T."/>
            <person name="Takei H."/>
            <person name="Nittono H."/>
            <person name="Narushima S."/>
            <person name="Irie J."/>
            <person name="Itoh H."/>
            <person name="Moriya K."/>
            <person name="Sugiura Y."/>
            <person name="Suematsu M."/>
            <person name="Moritoki N."/>
            <person name="Shibata S."/>
            <person name="Littman R.D."/>
            <person name="Fischbach A.M."/>
            <person name="Uwamino Y."/>
            <person name="Inoue T."/>
            <person name="Honda A."/>
            <person name="Hattori M."/>
            <person name="Murai T."/>
            <person name="Xavier J.R."/>
            <person name="Hirose N."/>
            <person name="Honda K."/>
        </authorList>
    </citation>
    <scope>NUCLEOTIDE SEQUENCE [LARGE SCALE GENOMIC DNA]</scope>
    <source>
        <strain evidence="2 3">CE91-St30</strain>
    </source>
</reference>
<dbReference type="Gene3D" id="2.60.40.4270">
    <property type="entry name" value="Listeria-Bacteroides repeat domain"/>
    <property type="match status" value="1"/>
</dbReference>
<evidence type="ECO:0000256" key="1">
    <source>
        <dbReference type="ARBA" id="ARBA00004196"/>
    </source>
</evidence>
<evidence type="ECO:0000313" key="3">
    <source>
        <dbReference type="Proteomes" id="UP001320544"/>
    </source>
</evidence>
<dbReference type="InterPro" id="IPR051922">
    <property type="entry name" value="Bact_Sporulation_Assoc"/>
</dbReference>
<dbReference type="NCBIfam" id="TIGR02543">
    <property type="entry name" value="List_Bact_rpt"/>
    <property type="match status" value="1"/>
</dbReference>
<dbReference type="Pfam" id="PF09479">
    <property type="entry name" value="Flg_new"/>
    <property type="match status" value="1"/>
</dbReference>
<name>A0ABN6ME46_9ACTN</name>
<dbReference type="EMBL" id="AP025564">
    <property type="protein sequence ID" value="BDE95052.1"/>
    <property type="molecule type" value="Genomic_DNA"/>
</dbReference>
<accession>A0ABN6ME46</accession>
<dbReference type="Pfam" id="PF04122">
    <property type="entry name" value="CW_binding_2"/>
    <property type="match status" value="3"/>
</dbReference>
<dbReference type="Gene3D" id="3.40.50.12090">
    <property type="match status" value="2"/>
</dbReference>
<sequence length="1324" mass="135725">MDTVSKQASNVAKEARSRKLLSVILTFVLATTLMIPQVAWAEEEGDGGPGTATNVAKIGDKEYATLQAAIDDAASGAEIVLMADATESVTIAVNKDVTIDLGAHKLTNVDGKHTITNSGKLTVKGSGTVDNVSHAKAALENVEGATAVLNGGIYTRSMENGQSSTDAGGNSFYVVRNHGALTINDGVEISQNGHYSSMVENGYQNASTEKKDSESIPSLTITGGTFAGGLNTIKNDDCGVLEITGGTFENVSQAVLLNWNVAKVSGGSFAATESSHGVILNGMNPGEINKGQLTISGGIFTAASGKAVISQMGGSSAIGTIAITGGSFSANVDDFCEEGFSCTLVDGAYVVGETPAPVVAKIGDVEYASLKDAAGHAVAGDVIELLADTESEPVSFADNVTVDLGAKTLKIVSDDAKTVDGLLFTGSGDNALKNGTVLDARSNGNQTAGWKTVHVSGSANLVTEDVSIQAYNPDTDTNYNYIVYVGGKDDSAAKAIALGAGTKIENLKNSSSGNTTYGAVGVSLIGTTTNASAVANRVSLTVAEGVSIDTMGYAIAGNGTYHGTDIVINGGNLTSTASAAVYHPQAGTLVLNGGTLEGTTGIQFCSGEGTVNTSFDFNGGVVKGVGEDERPGKTGDGLVSDGAAISLVNRSYPGGAPSITINGGEFSSAHNEAVLAYTWSKGQSSDWAEAAENISIAGGTYSSDVSAYVAEGLACSKIADGVYQIQKKIVDEGGNVEVQAPIVSEDNIPADKPGVSDEESLGTIAGSLGDALSGDDDPAQEGVIGGNKVGTDKGTAINELVAQAKQDGSAVSATMVVSSMPVDETSAAGADEIKAVVGDNSAVSFFDLGVKVVVEKKSADGSGNDSVEAAVAETAAPIPFKIKFDELVGKDVKVARYHDGKAELLAEEDVSVDYATGVVTFHGDKFSTYAVALADSQVTVTFDSKGGSVVEKAEVAKGDLVAEPEAPTRDGYDFGGWYTDETLATAWNFDSDRVTDSMTLYAKWAQKATPDVPAKTTRLGGSDRYTTMGLVSKAAFPEDGSCETVIVARGDDFPDALAAAGLAGLENAQVLLTNTAYLTDVTKAEIERLGAKDAIVLGDENAVSEKAFDEIDGLVPNGATRIGGSDRYDTALKIYKAGGDAWGDVAIVALGSKPSDALSASPIAYAKGAPIFLATANGDLTSDTLEAIKAGGFKTVLVMGSENSVSAAAEKALEGVAKTVRFDGADRYETSQLTAEWALENGLVCKNPVLTIGWDGKFTDALVASSLGGKNESPLLLINEGEAMNLQIEKVLEPNKADIEKAYVIGDEKSVSKPLYEIIEKALA</sequence>
<organism evidence="2 3">
    <name type="scientific">Raoultibacter timonensis</name>
    <dbReference type="NCBI Taxonomy" id="1907662"/>
    <lineage>
        <taxon>Bacteria</taxon>
        <taxon>Bacillati</taxon>
        <taxon>Actinomycetota</taxon>
        <taxon>Coriobacteriia</taxon>
        <taxon>Eggerthellales</taxon>
        <taxon>Eggerthellaceae</taxon>
        <taxon>Raoultibacter</taxon>
    </lineage>
</organism>
<dbReference type="InterPro" id="IPR042229">
    <property type="entry name" value="Listeria/Bacterioides_rpt_sf"/>
</dbReference>
<keyword evidence="3" id="KW-1185">Reference proteome</keyword>
<dbReference type="PANTHER" id="PTHR30032">
    <property type="entry name" value="N-ACETYLMURAMOYL-L-ALANINE AMIDASE-RELATED"/>
    <property type="match status" value="1"/>
</dbReference>
<dbReference type="PANTHER" id="PTHR30032:SF8">
    <property type="entry name" value="GERMINATION-SPECIFIC N-ACETYLMURAMOYL-L-ALANINE AMIDASE"/>
    <property type="match status" value="1"/>
</dbReference>
<proteinExistence type="predicted"/>
<evidence type="ECO:0000313" key="2">
    <source>
        <dbReference type="EMBL" id="BDE95052.1"/>
    </source>
</evidence>
<gene>
    <name evidence="2" type="ORF">CE91St30_03850</name>
</gene>
<protein>
    <recommendedName>
        <fullName evidence="4">Repeat protein (TIGR02543 family)</fullName>
    </recommendedName>
</protein>
<evidence type="ECO:0008006" key="4">
    <source>
        <dbReference type="Google" id="ProtNLM"/>
    </source>
</evidence>
<dbReference type="RefSeq" id="WP_244411545.1">
    <property type="nucleotide sequence ID" value="NZ_AP025564.1"/>
</dbReference>
<dbReference type="InterPro" id="IPR007253">
    <property type="entry name" value="Cell_wall-bd_2"/>
</dbReference>
<comment type="subcellular location">
    <subcellularLocation>
        <location evidence="1">Cell envelope</location>
    </subcellularLocation>
</comment>
<dbReference type="Proteomes" id="UP001320544">
    <property type="component" value="Chromosome"/>
</dbReference>
<dbReference type="InterPro" id="IPR013378">
    <property type="entry name" value="InlB-like_B-rpt"/>
</dbReference>